<evidence type="ECO:0000313" key="2">
    <source>
        <dbReference type="EMBL" id="SKB47157.1"/>
    </source>
</evidence>
<accession>A0A1T5BJA8</accession>
<dbReference type="AlphaFoldDB" id="A0A1T5BJA8"/>
<feature type="transmembrane region" description="Helical" evidence="1">
    <location>
        <begin position="33"/>
        <end position="52"/>
    </location>
</feature>
<dbReference type="RefSeq" id="WP_143215785.1">
    <property type="nucleotide sequence ID" value="NZ_FUYN01000003.1"/>
</dbReference>
<evidence type="ECO:0000256" key="1">
    <source>
        <dbReference type="SAM" id="Phobius"/>
    </source>
</evidence>
<protein>
    <submittedName>
        <fullName evidence="2">Uncharacterized protein</fullName>
    </submittedName>
</protein>
<keyword evidence="1" id="KW-0472">Membrane</keyword>
<dbReference type="OrthoDB" id="9990077at2"/>
<evidence type="ECO:0000313" key="3">
    <source>
        <dbReference type="Proteomes" id="UP000243406"/>
    </source>
</evidence>
<sequence length="110" mass="13243">MKPFLDIINLTIKVYNYEMSYEDYLRKVREDEYFYPMVIMLAINLLAAFIIFRIPWYGCIILIVAFISAMFVQKTAYTYKQQFFRGLIWAVSNFILSAFFLVILVYMRII</sequence>
<keyword evidence="1" id="KW-0812">Transmembrane</keyword>
<gene>
    <name evidence="2" type="ORF">SAMN02745120_1656</name>
</gene>
<dbReference type="EMBL" id="FUYN01000003">
    <property type="protein sequence ID" value="SKB47157.1"/>
    <property type="molecule type" value="Genomic_DNA"/>
</dbReference>
<keyword evidence="3" id="KW-1185">Reference proteome</keyword>
<feature type="transmembrane region" description="Helical" evidence="1">
    <location>
        <begin position="59"/>
        <end position="77"/>
    </location>
</feature>
<proteinExistence type="predicted"/>
<reference evidence="3" key="1">
    <citation type="submission" date="2017-02" db="EMBL/GenBank/DDBJ databases">
        <authorList>
            <person name="Varghese N."/>
            <person name="Submissions S."/>
        </authorList>
    </citation>
    <scope>NUCLEOTIDE SEQUENCE [LARGE SCALE GENOMIC DNA]</scope>
    <source>
        <strain evidence="3">ATCC 35199</strain>
    </source>
</reference>
<keyword evidence="1" id="KW-1133">Transmembrane helix</keyword>
<dbReference type="Proteomes" id="UP000243406">
    <property type="component" value="Unassembled WGS sequence"/>
</dbReference>
<organism evidence="2 3">
    <name type="scientific">Acetoanaerobium noterae</name>
    <dbReference type="NCBI Taxonomy" id="745369"/>
    <lineage>
        <taxon>Bacteria</taxon>
        <taxon>Bacillati</taxon>
        <taxon>Bacillota</taxon>
        <taxon>Clostridia</taxon>
        <taxon>Peptostreptococcales</taxon>
        <taxon>Filifactoraceae</taxon>
        <taxon>Acetoanaerobium</taxon>
    </lineage>
</organism>
<name>A0A1T5BJA8_9FIRM</name>
<feature type="transmembrane region" description="Helical" evidence="1">
    <location>
        <begin position="83"/>
        <end position="107"/>
    </location>
</feature>